<sequence length="96" mass="10761">MPQIQDSETMCRPWNRQAASLRKTRFWVCGVQEFHVGDLDVLAFDLSQENDIAKCDDGSPCSEPVRKIRTYKMTHCDSSIGSMGSLAQRGEIILPG</sequence>
<evidence type="ECO:0000313" key="1">
    <source>
        <dbReference type="EMBL" id="GBN24939.1"/>
    </source>
</evidence>
<dbReference type="AlphaFoldDB" id="A0A4Y2ME75"/>
<protein>
    <submittedName>
        <fullName evidence="1">Uncharacterized protein</fullName>
    </submittedName>
</protein>
<evidence type="ECO:0000313" key="2">
    <source>
        <dbReference type="Proteomes" id="UP000499080"/>
    </source>
</evidence>
<accession>A0A4Y2ME75</accession>
<reference evidence="1 2" key="1">
    <citation type="journal article" date="2019" name="Sci. Rep.">
        <title>Orb-weaving spider Araneus ventricosus genome elucidates the spidroin gene catalogue.</title>
        <authorList>
            <person name="Kono N."/>
            <person name="Nakamura H."/>
            <person name="Ohtoshi R."/>
            <person name="Moran D.A.P."/>
            <person name="Shinohara A."/>
            <person name="Yoshida Y."/>
            <person name="Fujiwara M."/>
            <person name="Mori M."/>
            <person name="Tomita M."/>
            <person name="Arakawa K."/>
        </authorList>
    </citation>
    <scope>NUCLEOTIDE SEQUENCE [LARGE SCALE GENOMIC DNA]</scope>
</reference>
<organism evidence="1 2">
    <name type="scientific">Araneus ventricosus</name>
    <name type="common">Orbweaver spider</name>
    <name type="synonym">Epeira ventricosa</name>
    <dbReference type="NCBI Taxonomy" id="182803"/>
    <lineage>
        <taxon>Eukaryota</taxon>
        <taxon>Metazoa</taxon>
        <taxon>Ecdysozoa</taxon>
        <taxon>Arthropoda</taxon>
        <taxon>Chelicerata</taxon>
        <taxon>Arachnida</taxon>
        <taxon>Araneae</taxon>
        <taxon>Araneomorphae</taxon>
        <taxon>Entelegynae</taxon>
        <taxon>Araneoidea</taxon>
        <taxon>Araneidae</taxon>
        <taxon>Araneus</taxon>
    </lineage>
</organism>
<proteinExistence type="predicted"/>
<keyword evidence="2" id="KW-1185">Reference proteome</keyword>
<dbReference type="Proteomes" id="UP000499080">
    <property type="component" value="Unassembled WGS sequence"/>
</dbReference>
<name>A0A4Y2ME75_ARAVE</name>
<comment type="caution">
    <text evidence="1">The sequence shown here is derived from an EMBL/GenBank/DDBJ whole genome shotgun (WGS) entry which is preliminary data.</text>
</comment>
<gene>
    <name evidence="1" type="ORF">AVEN_96151_1</name>
</gene>
<dbReference type="EMBL" id="BGPR01007181">
    <property type="protein sequence ID" value="GBN24939.1"/>
    <property type="molecule type" value="Genomic_DNA"/>
</dbReference>